<organism evidence="8 9">
    <name type="scientific">Sediminispirochaeta smaragdinae (strain DSM 11293 / JCM 15392 / SEBR 4228)</name>
    <name type="common">Spirochaeta smaragdinae</name>
    <dbReference type="NCBI Taxonomy" id="573413"/>
    <lineage>
        <taxon>Bacteria</taxon>
        <taxon>Pseudomonadati</taxon>
        <taxon>Spirochaetota</taxon>
        <taxon>Spirochaetia</taxon>
        <taxon>Spirochaetales</taxon>
        <taxon>Spirochaetaceae</taxon>
        <taxon>Sediminispirochaeta</taxon>
    </lineage>
</organism>
<dbReference type="AlphaFoldDB" id="E1R297"/>
<dbReference type="Proteomes" id="UP000002318">
    <property type="component" value="Chromosome"/>
</dbReference>
<evidence type="ECO:0000256" key="5">
    <source>
        <dbReference type="ARBA" id="ARBA00035104"/>
    </source>
</evidence>
<dbReference type="GO" id="GO:0005840">
    <property type="term" value="C:ribosome"/>
    <property type="evidence" value="ECO:0007669"/>
    <property type="project" value="UniProtKB-KW"/>
</dbReference>
<dbReference type="Pfam" id="PF01250">
    <property type="entry name" value="Ribosomal_S6"/>
    <property type="match status" value="1"/>
</dbReference>
<dbReference type="STRING" id="573413.Spirs_2879"/>
<sequence>MRTYELTTIFKMSDEEFSKGKEFVSAELEKAGATIKSQEDKGIREFAYPIKKEKRGRYLYLETELNPAKVIDLERAFLLSDSVLKFLFVKKES</sequence>
<evidence type="ECO:0000256" key="6">
    <source>
        <dbReference type="ARBA" id="ARBA00035294"/>
    </source>
</evidence>
<protein>
    <recommendedName>
        <fullName evidence="6 7">Small ribosomal subunit protein bS6</fullName>
    </recommendedName>
</protein>
<dbReference type="GO" id="GO:0006412">
    <property type="term" value="P:translation"/>
    <property type="evidence" value="ECO:0007669"/>
    <property type="project" value="UniProtKB-UniRule"/>
</dbReference>
<dbReference type="NCBIfam" id="TIGR00166">
    <property type="entry name" value="S6"/>
    <property type="match status" value="1"/>
</dbReference>
<dbReference type="Gene3D" id="3.30.70.60">
    <property type="match status" value="1"/>
</dbReference>
<dbReference type="InterPro" id="IPR014717">
    <property type="entry name" value="Transl_elong_EF1B/ribsomal_bS6"/>
</dbReference>
<dbReference type="EMBL" id="CP002116">
    <property type="protein sequence ID" value="ADK81982.1"/>
    <property type="molecule type" value="Genomic_DNA"/>
</dbReference>
<dbReference type="eggNOG" id="COG0360">
    <property type="taxonomic scope" value="Bacteria"/>
</dbReference>
<keyword evidence="4 7" id="KW-0687">Ribonucleoprotein</keyword>
<dbReference type="GO" id="GO:0019843">
    <property type="term" value="F:rRNA binding"/>
    <property type="evidence" value="ECO:0007669"/>
    <property type="project" value="UniProtKB-UniRule"/>
</dbReference>
<keyword evidence="9" id="KW-1185">Reference proteome</keyword>
<dbReference type="OrthoDB" id="9812702at2"/>
<dbReference type="HOGENOM" id="CLU_113441_5_1_12"/>
<keyword evidence="2 7" id="KW-0694">RNA-binding</keyword>
<comment type="similarity">
    <text evidence="1 7">Belongs to the bacterial ribosomal protein bS6 family.</text>
</comment>
<evidence type="ECO:0000256" key="2">
    <source>
        <dbReference type="ARBA" id="ARBA00022884"/>
    </source>
</evidence>
<reference evidence="8 9" key="1">
    <citation type="journal article" date="2010" name="Stand. Genomic Sci.">
        <title>Complete genome sequence of Spirochaeta smaragdinae type strain (SEBR 4228).</title>
        <authorList>
            <person name="Mavromatis K."/>
            <person name="Yasawong M."/>
            <person name="Chertkov O."/>
            <person name="Lapidus A."/>
            <person name="Lucas S."/>
            <person name="Nolan M."/>
            <person name="Del Rio T.G."/>
            <person name="Tice H."/>
            <person name="Cheng J.F."/>
            <person name="Pitluck S."/>
            <person name="Liolios K."/>
            <person name="Ivanova N."/>
            <person name="Tapia R."/>
            <person name="Han C."/>
            <person name="Bruce D."/>
            <person name="Goodwin L."/>
            <person name="Pati A."/>
            <person name="Chen A."/>
            <person name="Palaniappan K."/>
            <person name="Land M."/>
            <person name="Hauser L."/>
            <person name="Chang Y.J."/>
            <person name="Jeffries C.D."/>
            <person name="Detter J.C."/>
            <person name="Rohde M."/>
            <person name="Brambilla E."/>
            <person name="Spring S."/>
            <person name="Goker M."/>
            <person name="Sikorski J."/>
            <person name="Woyke T."/>
            <person name="Bristow J."/>
            <person name="Eisen J.A."/>
            <person name="Markowitz V."/>
            <person name="Hugenholtz P."/>
            <person name="Klenk H.P."/>
            <person name="Kyrpides N.C."/>
        </authorList>
    </citation>
    <scope>NUCLEOTIDE SEQUENCE [LARGE SCALE GENOMIC DNA]</scope>
    <source>
        <strain evidence="9">DSM 11293 / JCM 15392 / SEBR 4228</strain>
    </source>
</reference>
<keyword evidence="7" id="KW-0699">rRNA-binding</keyword>
<evidence type="ECO:0000313" key="8">
    <source>
        <dbReference type="EMBL" id="ADK81982.1"/>
    </source>
</evidence>
<evidence type="ECO:0000313" key="9">
    <source>
        <dbReference type="Proteomes" id="UP000002318"/>
    </source>
</evidence>
<dbReference type="SUPFAM" id="SSF54995">
    <property type="entry name" value="Ribosomal protein S6"/>
    <property type="match status" value="1"/>
</dbReference>
<dbReference type="InterPro" id="IPR035980">
    <property type="entry name" value="Ribosomal_bS6_sf"/>
</dbReference>
<evidence type="ECO:0000256" key="3">
    <source>
        <dbReference type="ARBA" id="ARBA00022980"/>
    </source>
</evidence>
<evidence type="ECO:0000256" key="1">
    <source>
        <dbReference type="ARBA" id="ARBA00009512"/>
    </source>
</evidence>
<dbReference type="HAMAP" id="MF_00360">
    <property type="entry name" value="Ribosomal_bS6"/>
    <property type="match status" value="1"/>
</dbReference>
<dbReference type="RefSeq" id="WP_013255441.1">
    <property type="nucleotide sequence ID" value="NC_014364.1"/>
</dbReference>
<dbReference type="InterPro" id="IPR000529">
    <property type="entry name" value="Ribosomal_bS6"/>
</dbReference>
<comment type="function">
    <text evidence="5 7">Binds together with bS18 to 16S ribosomal RNA.</text>
</comment>
<dbReference type="GO" id="GO:0003735">
    <property type="term" value="F:structural constituent of ribosome"/>
    <property type="evidence" value="ECO:0007669"/>
    <property type="project" value="InterPro"/>
</dbReference>
<evidence type="ECO:0000256" key="7">
    <source>
        <dbReference type="HAMAP-Rule" id="MF_00360"/>
    </source>
</evidence>
<gene>
    <name evidence="7" type="primary">rpsF</name>
    <name evidence="8" type="ordered locus">Spirs_2879</name>
</gene>
<dbReference type="InterPro" id="IPR020814">
    <property type="entry name" value="Ribosomal_S6_plastid/chlpt"/>
</dbReference>
<proteinExistence type="inferred from homology"/>
<dbReference type="CDD" id="cd00473">
    <property type="entry name" value="bS6"/>
    <property type="match status" value="1"/>
</dbReference>
<accession>E1R297</accession>
<dbReference type="KEGG" id="ssm:Spirs_2879"/>
<dbReference type="GO" id="GO:1990904">
    <property type="term" value="C:ribonucleoprotein complex"/>
    <property type="evidence" value="ECO:0007669"/>
    <property type="project" value="UniProtKB-KW"/>
</dbReference>
<evidence type="ECO:0000256" key="4">
    <source>
        <dbReference type="ARBA" id="ARBA00023274"/>
    </source>
</evidence>
<name>E1R297_SEDSS</name>
<keyword evidence="3 7" id="KW-0689">Ribosomal protein</keyword>